<keyword evidence="7" id="KW-0963">Cytoplasm</keyword>
<dbReference type="GO" id="GO:0042802">
    <property type="term" value="F:identical protein binding"/>
    <property type="evidence" value="ECO:0007669"/>
    <property type="project" value="UniProtKB-ARBA"/>
</dbReference>
<dbReference type="GO" id="GO:0006826">
    <property type="term" value="P:iron ion transport"/>
    <property type="evidence" value="ECO:0007669"/>
    <property type="project" value="InterPro"/>
</dbReference>
<evidence type="ECO:0000313" key="9">
    <source>
        <dbReference type="EMBL" id="TYB36441.1"/>
    </source>
</evidence>
<organism evidence="9 10">
    <name type="scientific">Flexistipes sinusarabici</name>
    <dbReference type="NCBI Taxonomy" id="2352"/>
    <lineage>
        <taxon>Bacteria</taxon>
        <taxon>Pseudomonadati</taxon>
        <taxon>Deferribacterota</taxon>
        <taxon>Deferribacteres</taxon>
        <taxon>Deferribacterales</taxon>
        <taxon>Flexistipitaceae</taxon>
        <taxon>Flexistipes</taxon>
    </lineage>
</organism>
<dbReference type="FunFam" id="1.20.1260.10:FF:000001">
    <property type="entry name" value="Non-heme ferritin"/>
    <property type="match status" value="1"/>
</dbReference>
<evidence type="ECO:0000256" key="5">
    <source>
        <dbReference type="ARBA" id="ARBA00023004"/>
    </source>
</evidence>
<feature type="binding site" evidence="6">
    <location>
        <position position="127"/>
    </location>
    <ligand>
        <name>Fe cation</name>
        <dbReference type="ChEBI" id="CHEBI:24875"/>
        <label>1</label>
    </ligand>
</feature>
<dbReference type="PROSITE" id="PS50905">
    <property type="entry name" value="FERRITIN_LIKE"/>
    <property type="match status" value="1"/>
</dbReference>
<dbReference type="RefSeq" id="WP_303700007.1">
    <property type="nucleotide sequence ID" value="NZ_VSIV01000022.1"/>
</dbReference>
<dbReference type="InterPro" id="IPR009078">
    <property type="entry name" value="Ferritin-like_SF"/>
</dbReference>
<sequence>MISKKMEQALNKQLNNEFFSAYLYLAMSAWSENRGLKGFANWFYVQYQEENFHAMKFYTYLLDQSAEVDLLKIEKPETKFSSPLEAFEKTLEHEQFITKSIYELVDLAVSEKDHATNAFLQWFISEQVEEEASVNEIIDNLKLVDGQGNGIFMIDKELGARTFTQADAGQ</sequence>
<dbReference type="EMBL" id="VSIV01000022">
    <property type="protein sequence ID" value="TYB36441.1"/>
    <property type="molecule type" value="Genomic_DNA"/>
</dbReference>
<feature type="binding site" evidence="6">
    <location>
        <position position="50"/>
    </location>
    <ligand>
        <name>Fe cation</name>
        <dbReference type="ChEBI" id="CHEBI:24875"/>
        <label>1</label>
    </ligand>
</feature>
<dbReference type="GO" id="GO:0006879">
    <property type="term" value="P:intracellular iron ion homeostasis"/>
    <property type="evidence" value="ECO:0007669"/>
    <property type="project" value="UniProtKB-KW"/>
</dbReference>
<dbReference type="InterPro" id="IPR008331">
    <property type="entry name" value="Ferritin_DPS_dom"/>
</dbReference>
<protein>
    <recommendedName>
        <fullName evidence="7">Ferritin</fullName>
        <ecNumber evidence="7">1.16.3.2</ecNumber>
    </recommendedName>
</protein>
<dbReference type="InterPro" id="IPR012347">
    <property type="entry name" value="Ferritin-like"/>
</dbReference>
<dbReference type="Gene3D" id="1.20.1260.10">
    <property type="match status" value="1"/>
</dbReference>
<dbReference type="GO" id="GO:0005829">
    <property type="term" value="C:cytosol"/>
    <property type="evidence" value="ECO:0007669"/>
    <property type="project" value="TreeGrafter"/>
</dbReference>
<dbReference type="Proteomes" id="UP000323337">
    <property type="component" value="Unassembled WGS sequence"/>
</dbReference>
<evidence type="ECO:0000256" key="2">
    <source>
        <dbReference type="ARBA" id="ARBA00022434"/>
    </source>
</evidence>
<evidence type="ECO:0000256" key="4">
    <source>
        <dbReference type="ARBA" id="ARBA00023002"/>
    </source>
</evidence>
<dbReference type="GO" id="GO:0004322">
    <property type="term" value="F:ferroxidase activity"/>
    <property type="evidence" value="ECO:0007669"/>
    <property type="project" value="TreeGrafter"/>
</dbReference>
<accession>A0A5D0MWN9</accession>
<evidence type="ECO:0000313" key="10">
    <source>
        <dbReference type="Proteomes" id="UP000323337"/>
    </source>
</evidence>
<dbReference type="AlphaFoldDB" id="A0A5D0MWN9"/>
<proteinExistence type="inferred from homology"/>
<evidence type="ECO:0000256" key="1">
    <source>
        <dbReference type="ARBA" id="ARBA00006950"/>
    </source>
</evidence>
<comment type="subcellular location">
    <subcellularLocation>
        <location evidence="7">Cytoplasm</location>
    </subcellularLocation>
</comment>
<name>A0A5D0MWN9_FLESI</name>
<keyword evidence="5 6" id="KW-0408">Iron</keyword>
<comment type="caution">
    <text evidence="9">The sequence shown here is derived from an EMBL/GenBank/DDBJ whole genome shotgun (WGS) entry which is preliminary data.</text>
</comment>
<dbReference type="InterPro" id="IPR009040">
    <property type="entry name" value="Ferritin-like_diiron"/>
</dbReference>
<keyword evidence="4" id="KW-0560">Oxidoreductase</keyword>
<dbReference type="InterPro" id="IPR001519">
    <property type="entry name" value="Ferritin"/>
</dbReference>
<comment type="function">
    <text evidence="7">Iron-storage protein.</text>
</comment>
<dbReference type="CDD" id="cd01055">
    <property type="entry name" value="Nonheme_Ferritin"/>
    <property type="match status" value="1"/>
</dbReference>
<keyword evidence="2 7" id="KW-0409">Iron storage</keyword>
<dbReference type="GO" id="GO:0008198">
    <property type="term" value="F:ferrous iron binding"/>
    <property type="evidence" value="ECO:0007669"/>
    <property type="project" value="TreeGrafter"/>
</dbReference>
<comment type="catalytic activity">
    <reaction evidence="7">
        <text>4 Fe(2+) + O2 + 6 H2O = 4 iron(III) oxide-hydroxide + 12 H(+)</text>
        <dbReference type="Rhea" id="RHEA:11972"/>
        <dbReference type="ChEBI" id="CHEBI:15377"/>
        <dbReference type="ChEBI" id="CHEBI:15378"/>
        <dbReference type="ChEBI" id="CHEBI:15379"/>
        <dbReference type="ChEBI" id="CHEBI:29033"/>
        <dbReference type="ChEBI" id="CHEBI:78619"/>
        <dbReference type="EC" id="1.16.3.2"/>
    </reaction>
</comment>
<feature type="binding site" evidence="6">
    <location>
        <position position="94"/>
    </location>
    <ligand>
        <name>Fe cation</name>
        <dbReference type="ChEBI" id="CHEBI:24875"/>
        <label>1</label>
    </ligand>
</feature>
<feature type="domain" description="Ferritin-like diiron" evidence="8">
    <location>
        <begin position="1"/>
        <end position="145"/>
    </location>
</feature>
<evidence type="ECO:0000256" key="7">
    <source>
        <dbReference type="RuleBase" id="RU361145"/>
    </source>
</evidence>
<dbReference type="GO" id="GO:0008199">
    <property type="term" value="F:ferric iron binding"/>
    <property type="evidence" value="ECO:0007669"/>
    <property type="project" value="InterPro"/>
</dbReference>
<evidence type="ECO:0000256" key="3">
    <source>
        <dbReference type="ARBA" id="ARBA00022723"/>
    </source>
</evidence>
<keyword evidence="3 6" id="KW-0479">Metal-binding</keyword>
<comment type="similarity">
    <text evidence="1 7">Belongs to the ferritin family. Prokaryotic subfamily.</text>
</comment>
<dbReference type="Pfam" id="PF00210">
    <property type="entry name" value="Ferritin"/>
    <property type="match status" value="1"/>
</dbReference>
<evidence type="ECO:0000256" key="6">
    <source>
        <dbReference type="PIRSR" id="PIRSR601519-1"/>
    </source>
</evidence>
<dbReference type="InterPro" id="IPR041719">
    <property type="entry name" value="Ferritin_prok"/>
</dbReference>
<reference evidence="9 10" key="1">
    <citation type="submission" date="2019-08" db="EMBL/GenBank/DDBJ databases">
        <title>Genomic characterization of a novel candidate phylum (ARYD3) from a high temperature, high salinity tertiary oil reservoir in north central Oklahoma, USA.</title>
        <authorList>
            <person name="Youssef N.H."/>
            <person name="Yadav A."/>
            <person name="Elshahed M.S."/>
        </authorList>
    </citation>
    <scope>NUCLEOTIDE SEQUENCE [LARGE SCALE GENOMIC DNA]</scope>
    <source>
        <strain evidence="9">ARYD1</strain>
    </source>
</reference>
<evidence type="ECO:0000259" key="8">
    <source>
        <dbReference type="PROSITE" id="PS50905"/>
    </source>
</evidence>
<dbReference type="PANTHER" id="PTHR11431:SF127">
    <property type="entry name" value="BACTERIAL NON-HEME FERRITIN"/>
    <property type="match status" value="1"/>
</dbReference>
<feature type="binding site" evidence="6">
    <location>
        <position position="53"/>
    </location>
    <ligand>
        <name>Fe cation</name>
        <dbReference type="ChEBI" id="CHEBI:24875"/>
        <label>1</label>
    </ligand>
</feature>
<feature type="binding site" evidence="6">
    <location>
        <position position="17"/>
    </location>
    <ligand>
        <name>Fe cation</name>
        <dbReference type="ChEBI" id="CHEBI:24875"/>
        <label>1</label>
    </ligand>
</feature>
<dbReference type="PANTHER" id="PTHR11431">
    <property type="entry name" value="FERRITIN"/>
    <property type="match status" value="1"/>
</dbReference>
<dbReference type="SUPFAM" id="SSF47240">
    <property type="entry name" value="Ferritin-like"/>
    <property type="match status" value="1"/>
</dbReference>
<dbReference type="EC" id="1.16.3.2" evidence="7"/>
<gene>
    <name evidence="9" type="ORF">FXF49_00770</name>
</gene>